<dbReference type="EMBL" id="LGRX02024885">
    <property type="protein sequence ID" value="KAK3253288.1"/>
    <property type="molecule type" value="Genomic_DNA"/>
</dbReference>
<keyword evidence="11" id="KW-1185">Reference proteome</keyword>
<comment type="similarity">
    <text evidence="7">Belongs to the TRAFAC class myosin-kinesin ATPase superfamily. Kinesin family.</text>
</comment>
<evidence type="ECO:0000256" key="6">
    <source>
        <dbReference type="ARBA" id="ARBA00023175"/>
    </source>
</evidence>
<dbReference type="GO" id="GO:0007018">
    <property type="term" value="P:microtubule-based movement"/>
    <property type="evidence" value="ECO:0007669"/>
    <property type="project" value="InterPro"/>
</dbReference>
<evidence type="ECO:0000256" key="4">
    <source>
        <dbReference type="ARBA" id="ARBA00022840"/>
    </source>
</evidence>
<evidence type="ECO:0000256" key="8">
    <source>
        <dbReference type="SAM" id="MobiDB-lite"/>
    </source>
</evidence>
<dbReference type="PANTHER" id="PTHR47969:SF15">
    <property type="entry name" value="CHROMOSOME-ASSOCIATED KINESIN KIF4A-RELATED"/>
    <property type="match status" value="1"/>
</dbReference>
<dbReference type="PANTHER" id="PTHR47969">
    <property type="entry name" value="CHROMOSOME-ASSOCIATED KINESIN KIF4A-RELATED"/>
    <property type="match status" value="1"/>
</dbReference>
<dbReference type="PROSITE" id="PS50067">
    <property type="entry name" value="KINESIN_MOTOR_2"/>
    <property type="match status" value="1"/>
</dbReference>
<keyword evidence="6" id="KW-0505">Motor protein</keyword>
<dbReference type="Pfam" id="PF00225">
    <property type="entry name" value="Kinesin"/>
    <property type="match status" value="1"/>
</dbReference>
<comment type="subcellular location">
    <subcellularLocation>
        <location evidence="1">Cytoplasm</location>
    </subcellularLocation>
</comment>
<evidence type="ECO:0000256" key="3">
    <source>
        <dbReference type="ARBA" id="ARBA00022741"/>
    </source>
</evidence>
<dbReference type="GO" id="GO:0008017">
    <property type="term" value="F:microtubule binding"/>
    <property type="evidence" value="ECO:0007669"/>
    <property type="project" value="InterPro"/>
</dbReference>
<evidence type="ECO:0000256" key="2">
    <source>
        <dbReference type="ARBA" id="ARBA00022490"/>
    </source>
</evidence>
<keyword evidence="5" id="KW-0175">Coiled coil</keyword>
<keyword evidence="2" id="KW-0963">Cytoplasm</keyword>
<evidence type="ECO:0000256" key="5">
    <source>
        <dbReference type="ARBA" id="ARBA00023054"/>
    </source>
</evidence>
<dbReference type="GO" id="GO:0007052">
    <property type="term" value="P:mitotic spindle organization"/>
    <property type="evidence" value="ECO:0007669"/>
    <property type="project" value="TreeGrafter"/>
</dbReference>
<sequence>MRAWSTAERSREAGRRSSSKHDDGALLKRSSSKKLAPATPIIPFRESKLTRILAESLTGGSFCIMLACIIANDALLGQTEGTLGYASDARRIKQVVRRNKRLERAEKVQREVRLARPCRPCPR</sequence>
<comment type="caution">
    <text evidence="7">Lacks conserved residue(s) required for the propagation of feature annotation.</text>
</comment>
<dbReference type="SUPFAM" id="SSF52540">
    <property type="entry name" value="P-loop containing nucleoside triphosphate hydrolases"/>
    <property type="match status" value="1"/>
</dbReference>
<dbReference type="GO" id="GO:0003777">
    <property type="term" value="F:microtubule motor activity"/>
    <property type="evidence" value="ECO:0007669"/>
    <property type="project" value="InterPro"/>
</dbReference>
<evidence type="ECO:0000313" key="10">
    <source>
        <dbReference type="EMBL" id="KAK3253288.1"/>
    </source>
</evidence>
<reference evidence="10 11" key="1">
    <citation type="journal article" date="2015" name="Genome Biol. Evol.">
        <title>Comparative Genomics of a Bacterivorous Green Alga Reveals Evolutionary Causalities and Consequences of Phago-Mixotrophic Mode of Nutrition.</title>
        <authorList>
            <person name="Burns J.A."/>
            <person name="Paasch A."/>
            <person name="Narechania A."/>
            <person name="Kim E."/>
        </authorList>
    </citation>
    <scope>NUCLEOTIDE SEQUENCE [LARGE SCALE GENOMIC DNA]</scope>
    <source>
        <strain evidence="10 11">PLY_AMNH</strain>
    </source>
</reference>
<keyword evidence="4" id="KW-0067">ATP-binding</keyword>
<dbReference type="InterPro" id="IPR027417">
    <property type="entry name" value="P-loop_NTPase"/>
</dbReference>
<evidence type="ECO:0000259" key="9">
    <source>
        <dbReference type="PROSITE" id="PS50067"/>
    </source>
</evidence>
<dbReference type="GO" id="GO:0005737">
    <property type="term" value="C:cytoplasm"/>
    <property type="evidence" value="ECO:0007669"/>
    <property type="project" value="UniProtKB-SubCell"/>
</dbReference>
<accession>A0AAE0CDX4</accession>
<keyword evidence="3" id="KW-0547">Nucleotide-binding</keyword>
<dbReference type="Gene3D" id="1.20.58.1980">
    <property type="match status" value="1"/>
</dbReference>
<evidence type="ECO:0000256" key="1">
    <source>
        <dbReference type="ARBA" id="ARBA00004496"/>
    </source>
</evidence>
<feature type="compositionally biased region" description="Basic and acidic residues" evidence="8">
    <location>
        <begin position="8"/>
        <end position="26"/>
    </location>
</feature>
<dbReference type="Proteomes" id="UP001190700">
    <property type="component" value="Unassembled WGS sequence"/>
</dbReference>
<feature type="region of interest" description="Disordered" evidence="8">
    <location>
        <begin position="1"/>
        <end position="35"/>
    </location>
</feature>
<feature type="domain" description="Kinesin motor" evidence="9">
    <location>
        <begin position="1"/>
        <end position="92"/>
    </location>
</feature>
<evidence type="ECO:0000256" key="7">
    <source>
        <dbReference type="PROSITE-ProRule" id="PRU00283"/>
    </source>
</evidence>
<dbReference type="InterPro" id="IPR001752">
    <property type="entry name" value="Kinesin_motor_dom"/>
</dbReference>
<name>A0AAE0CDX4_9CHLO</name>
<evidence type="ECO:0000313" key="11">
    <source>
        <dbReference type="Proteomes" id="UP001190700"/>
    </source>
</evidence>
<organism evidence="10 11">
    <name type="scientific">Cymbomonas tetramitiformis</name>
    <dbReference type="NCBI Taxonomy" id="36881"/>
    <lineage>
        <taxon>Eukaryota</taxon>
        <taxon>Viridiplantae</taxon>
        <taxon>Chlorophyta</taxon>
        <taxon>Pyramimonadophyceae</taxon>
        <taxon>Pyramimonadales</taxon>
        <taxon>Pyramimonadaceae</taxon>
        <taxon>Cymbomonas</taxon>
    </lineage>
</organism>
<protein>
    <recommendedName>
        <fullName evidence="9">Kinesin motor domain-containing protein</fullName>
    </recommendedName>
</protein>
<dbReference type="GO" id="GO:0005875">
    <property type="term" value="C:microtubule associated complex"/>
    <property type="evidence" value="ECO:0007669"/>
    <property type="project" value="TreeGrafter"/>
</dbReference>
<dbReference type="GO" id="GO:0051231">
    <property type="term" value="P:spindle elongation"/>
    <property type="evidence" value="ECO:0007669"/>
    <property type="project" value="TreeGrafter"/>
</dbReference>
<proteinExistence type="inferred from homology"/>
<gene>
    <name evidence="10" type="ORF">CYMTET_37451</name>
</gene>
<comment type="caution">
    <text evidence="10">The sequence shown here is derived from an EMBL/GenBank/DDBJ whole genome shotgun (WGS) entry which is preliminary data.</text>
</comment>
<dbReference type="AlphaFoldDB" id="A0AAE0CDX4"/>
<dbReference type="InterPro" id="IPR027640">
    <property type="entry name" value="Kinesin-like_fam"/>
</dbReference>
<dbReference type="GO" id="GO:0005524">
    <property type="term" value="F:ATP binding"/>
    <property type="evidence" value="ECO:0007669"/>
    <property type="project" value="UniProtKB-KW"/>
</dbReference>